<evidence type="ECO:0000256" key="1">
    <source>
        <dbReference type="ARBA" id="ARBA00005254"/>
    </source>
</evidence>
<dbReference type="CDD" id="cd06558">
    <property type="entry name" value="crotonase-like"/>
    <property type="match status" value="1"/>
</dbReference>
<dbReference type="EC" id="4.2.1.17" evidence="2"/>
<dbReference type="NCBIfam" id="NF004840">
    <property type="entry name" value="PRK06190.1"/>
    <property type="match status" value="1"/>
</dbReference>
<dbReference type="GO" id="GO:0004300">
    <property type="term" value="F:enoyl-CoA hydratase activity"/>
    <property type="evidence" value="ECO:0007669"/>
    <property type="project" value="UniProtKB-EC"/>
</dbReference>
<proteinExistence type="inferred from homology"/>
<dbReference type="SUPFAM" id="SSF52096">
    <property type="entry name" value="ClpP/crotonase"/>
    <property type="match status" value="1"/>
</dbReference>
<dbReference type="InterPro" id="IPR029045">
    <property type="entry name" value="ClpP/crotonase-like_dom_sf"/>
</dbReference>
<organism evidence="2 3">
    <name type="scientific">Verticiella sediminum</name>
    <dbReference type="NCBI Taxonomy" id="1247510"/>
    <lineage>
        <taxon>Bacteria</taxon>
        <taxon>Pseudomonadati</taxon>
        <taxon>Pseudomonadota</taxon>
        <taxon>Betaproteobacteria</taxon>
        <taxon>Burkholderiales</taxon>
        <taxon>Alcaligenaceae</taxon>
        <taxon>Verticiella</taxon>
    </lineage>
</organism>
<name>A0A556AYG8_9BURK</name>
<keyword evidence="2" id="KW-0456">Lyase</keyword>
<protein>
    <submittedName>
        <fullName evidence="2">Enoyl-CoA hydratase</fullName>
        <ecNumber evidence="2">4.2.1.17</ecNumber>
    </submittedName>
</protein>
<accession>A0A556AYG8</accession>
<dbReference type="Pfam" id="PF00378">
    <property type="entry name" value="ECH_1"/>
    <property type="match status" value="1"/>
</dbReference>
<dbReference type="InterPro" id="IPR001753">
    <property type="entry name" value="Enoyl-CoA_hydra/iso"/>
</dbReference>
<gene>
    <name evidence="2" type="ORF">FOZ76_04100</name>
</gene>
<dbReference type="Gene3D" id="3.90.226.10">
    <property type="entry name" value="2-enoyl-CoA Hydratase, Chain A, domain 1"/>
    <property type="match status" value="1"/>
</dbReference>
<dbReference type="PANTHER" id="PTHR43802:SF1">
    <property type="entry name" value="IP11341P-RELATED"/>
    <property type="match status" value="1"/>
</dbReference>
<dbReference type="OrthoDB" id="9807606at2"/>
<comment type="caution">
    <text evidence="2">The sequence shown here is derived from an EMBL/GenBank/DDBJ whole genome shotgun (WGS) entry which is preliminary data.</text>
</comment>
<dbReference type="Proteomes" id="UP000318405">
    <property type="component" value="Unassembled WGS sequence"/>
</dbReference>
<comment type="similarity">
    <text evidence="1">Belongs to the enoyl-CoA hydratase/isomerase family.</text>
</comment>
<dbReference type="EMBL" id="VLTJ01000007">
    <property type="protein sequence ID" value="TSH97977.1"/>
    <property type="molecule type" value="Genomic_DNA"/>
</dbReference>
<sequence>MSTTTNDAHELVLIERDPAGYAVLTLNRPDVLNALSRALRQRLAEAFEELADDASIRVAILTGAGRGFCAGLDLKELAAAAADGSAASHERPLDPVAAIGRFPGPVICAVNGAAITGGFELALAGDVLLASEQARFADTHARVGIMPGWGLSQKLSRLIGVMRAKELSLSGNFLSAAQAEAWGLVNRVVPADELLPQARRLALDMLEADPGMLLAMKRLIDDGYALPFGEALALERERGDAARRYDAPGVRNWQDTVRNRGRAQAGEAT</sequence>
<dbReference type="RefSeq" id="WP_143946859.1">
    <property type="nucleotide sequence ID" value="NZ_BAABMB010000004.1"/>
</dbReference>
<dbReference type="PANTHER" id="PTHR43802">
    <property type="entry name" value="ENOYL-COA HYDRATASE"/>
    <property type="match status" value="1"/>
</dbReference>
<dbReference type="AlphaFoldDB" id="A0A556AYG8"/>
<evidence type="ECO:0000313" key="2">
    <source>
        <dbReference type="EMBL" id="TSH97977.1"/>
    </source>
</evidence>
<keyword evidence="3" id="KW-1185">Reference proteome</keyword>
<evidence type="ECO:0000313" key="3">
    <source>
        <dbReference type="Proteomes" id="UP000318405"/>
    </source>
</evidence>
<reference evidence="2 3" key="1">
    <citation type="submission" date="2019-07" db="EMBL/GenBank/DDBJ databases">
        <title>Qingshengfaniella alkalisoli gen. nov., sp. nov., isolated from saline soil.</title>
        <authorList>
            <person name="Xu L."/>
            <person name="Huang X.-X."/>
            <person name="Sun J.-Q."/>
        </authorList>
    </citation>
    <scope>NUCLEOTIDE SEQUENCE [LARGE SCALE GENOMIC DNA]</scope>
    <source>
        <strain evidence="2 3">DSM 27279</strain>
    </source>
</reference>